<keyword evidence="1" id="KW-1133">Transmembrane helix</keyword>
<protein>
    <submittedName>
        <fullName evidence="3">Tripartite tricarboxylate transporter permease</fullName>
    </submittedName>
</protein>
<feature type="transmembrane region" description="Helical" evidence="1">
    <location>
        <begin position="323"/>
        <end position="344"/>
    </location>
</feature>
<organism evidence="3 4">
    <name type="scientific">Pelovirga terrestris</name>
    <dbReference type="NCBI Taxonomy" id="2771352"/>
    <lineage>
        <taxon>Bacteria</taxon>
        <taxon>Pseudomonadati</taxon>
        <taxon>Thermodesulfobacteriota</taxon>
        <taxon>Desulfuromonadia</taxon>
        <taxon>Geobacterales</taxon>
        <taxon>Geobacteraceae</taxon>
        <taxon>Pelovirga</taxon>
    </lineage>
</organism>
<dbReference type="Proteomes" id="UP000632828">
    <property type="component" value="Unassembled WGS sequence"/>
</dbReference>
<dbReference type="PANTHER" id="PTHR35342:SF5">
    <property type="entry name" value="TRICARBOXYLIC TRANSPORT PROTEIN"/>
    <property type="match status" value="1"/>
</dbReference>
<name>A0A8J6UNR4_9BACT</name>
<gene>
    <name evidence="3" type="ORF">ICT70_04670</name>
</gene>
<dbReference type="AlphaFoldDB" id="A0A8J6UNR4"/>
<feature type="transmembrane region" description="Helical" evidence="1">
    <location>
        <begin position="172"/>
        <end position="193"/>
    </location>
</feature>
<dbReference type="InterPro" id="IPR002823">
    <property type="entry name" value="DUF112_TM"/>
</dbReference>
<evidence type="ECO:0000259" key="2">
    <source>
        <dbReference type="Pfam" id="PF01970"/>
    </source>
</evidence>
<feature type="transmembrane region" description="Helical" evidence="1">
    <location>
        <begin position="140"/>
        <end position="160"/>
    </location>
</feature>
<dbReference type="EMBL" id="JACWUN010000004">
    <property type="protein sequence ID" value="MBD1399959.1"/>
    <property type="molecule type" value="Genomic_DNA"/>
</dbReference>
<feature type="transmembrane region" description="Helical" evidence="1">
    <location>
        <begin position="259"/>
        <end position="282"/>
    </location>
</feature>
<dbReference type="Pfam" id="PF01970">
    <property type="entry name" value="TctA"/>
    <property type="match status" value="1"/>
</dbReference>
<feature type="transmembrane region" description="Helical" evidence="1">
    <location>
        <begin position="12"/>
        <end position="33"/>
    </location>
</feature>
<keyword evidence="1" id="KW-0472">Membrane</keyword>
<dbReference type="RefSeq" id="WP_191154237.1">
    <property type="nucleotide sequence ID" value="NZ_JACWUN010000004.1"/>
</dbReference>
<accession>A0A8J6UNR4</accession>
<feature type="domain" description="DUF112" evidence="2">
    <location>
        <begin position="20"/>
        <end position="440"/>
    </location>
</feature>
<evidence type="ECO:0000313" key="4">
    <source>
        <dbReference type="Proteomes" id="UP000632828"/>
    </source>
</evidence>
<feature type="transmembrane region" description="Helical" evidence="1">
    <location>
        <begin position="205"/>
        <end position="225"/>
    </location>
</feature>
<evidence type="ECO:0000313" key="3">
    <source>
        <dbReference type="EMBL" id="MBD1399959.1"/>
    </source>
</evidence>
<feature type="transmembrane region" description="Helical" evidence="1">
    <location>
        <begin position="111"/>
        <end position="134"/>
    </location>
</feature>
<feature type="transmembrane region" description="Helical" evidence="1">
    <location>
        <begin position="403"/>
        <end position="426"/>
    </location>
</feature>
<feature type="transmembrane region" description="Helical" evidence="1">
    <location>
        <begin position="356"/>
        <end position="383"/>
    </location>
</feature>
<feature type="transmembrane region" description="Helical" evidence="1">
    <location>
        <begin position="45"/>
        <end position="71"/>
    </location>
</feature>
<comment type="caution">
    <text evidence="3">The sequence shown here is derived from an EMBL/GenBank/DDBJ whole genome shotgun (WGS) entry which is preliminary data.</text>
</comment>
<sequence>MDAFQSLMQGFSGALVPINLLVVFLGVTAGTMIGMLPGIGPINGIAILIPITFAMGIDPTAMLILFAGIYYGAQYGNSISTILLNVPGTPSSVATALDGHPMAKSGRAGPALAISAIASFIGGTVAVIGLMFLAPVLSKWAIRFGPAEYFVLILFTFTMLSALSGKQFIKGLLATGIGLMLATIGIDAGTGIPRYTFGHLAFYDGLDFAVVTIGLFAISEVFLLIEQTRGTGEVNTKLGRVMVTAKEFLSSWWGMIRSAVIGFLIGVLPGAGATIASFMAYATEQRLVDKKGTFGTGDIRAVAAPESANNAAVSGALIPMLTLGVPGSGTTAVILGALLALNLNPGPLFIVQHGDMFWTLIASMYIGNVMLLVLNLPLVGLFVKVLLIPRYILVPGVAMISYGAIYAASSSMTDLMLMTGFGLLGYLMRKTDFPLAPVILALVLGPMMETSLRRALSLSNGDWGILFASPLVLVLWGLVALSALVPLIRTLRRARAYNDSEQH</sequence>
<keyword evidence="1" id="KW-0812">Transmembrane</keyword>
<reference evidence="3" key="1">
    <citation type="submission" date="2020-09" db="EMBL/GenBank/DDBJ databases">
        <title>Pelobacter alkaliphilus sp. nov., a novel anaerobic arsenate-reducing bacterium from terrestrial mud volcano.</title>
        <authorList>
            <person name="Khomyakova M.A."/>
            <person name="Merkel A.Y."/>
            <person name="Slobodkin A.I."/>
        </authorList>
    </citation>
    <scope>NUCLEOTIDE SEQUENCE</scope>
    <source>
        <strain evidence="3">M08fum</strain>
    </source>
</reference>
<evidence type="ECO:0000256" key="1">
    <source>
        <dbReference type="SAM" id="Phobius"/>
    </source>
</evidence>
<proteinExistence type="predicted"/>
<feature type="transmembrane region" description="Helical" evidence="1">
    <location>
        <begin position="464"/>
        <end position="488"/>
    </location>
</feature>
<feature type="transmembrane region" description="Helical" evidence="1">
    <location>
        <begin position="433"/>
        <end position="452"/>
    </location>
</feature>
<keyword evidence="4" id="KW-1185">Reference proteome</keyword>
<dbReference type="PANTHER" id="PTHR35342">
    <property type="entry name" value="TRICARBOXYLIC TRANSPORT PROTEIN"/>
    <property type="match status" value="1"/>
</dbReference>